<feature type="chain" id="PRO_5013041834" evidence="9">
    <location>
        <begin position="22"/>
        <end position="1024"/>
    </location>
</feature>
<keyword evidence="12" id="KW-1185">Reference proteome</keyword>
<evidence type="ECO:0000256" key="6">
    <source>
        <dbReference type="ARBA" id="ARBA00023136"/>
    </source>
</evidence>
<keyword evidence="4 8" id="KW-0812">Transmembrane</keyword>
<dbReference type="InterPro" id="IPR012910">
    <property type="entry name" value="Plug_dom"/>
</dbReference>
<evidence type="ECO:0000256" key="8">
    <source>
        <dbReference type="PROSITE-ProRule" id="PRU01360"/>
    </source>
</evidence>
<dbReference type="SUPFAM" id="SSF56935">
    <property type="entry name" value="Porins"/>
    <property type="match status" value="1"/>
</dbReference>
<dbReference type="GO" id="GO:0044718">
    <property type="term" value="P:siderophore transmembrane transport"/>
    <property type="evidence" value="ECO:0007669"/>
    <property type="project" value="TreeGrafter"/>
</dbReference>
<evidence type="ECO:0000256" key="4">
    <source>
        <dbReference type="ARBA" id="ARBA00022692"/>
    </source>
</evidence>
<evidence type="ECO:0000256" key="9">
    <source>
        <dbReference type="SAM" id="SignalP"/>
    </source>
</evidence>
<feature type="domain" description="TonB-dependent receptor plug" evidence="10">
    <location>
        <begin position="113"/>
        <end position="217"/>
    </location>
</feature>
<gene>
    <name evidence="11" type="ORF">SAMN02745131_00144</name>
</gene>
<dbReference type="InterPro" id="IPR037066">
    <property type="entry name" value="Plug_dom_sf"/>
</dbReference>
<dbReference type="RefSeq" id="WP_072833314.1">
    <property type="nucleotide sequence ID" value="NZ_FQUU01000001.1"/>
</dbReference>
<dbReference type="AlphaFoldDB" id="A0A1M4SJY4"/>
<dbReference type="STRING" id="1121884.SAMN02745131_00144"/>
<organism evidence="11 12">
    <name type="scientific">Flavisolibacter ginsengisoli DSM 18119</name>
    <dbReference type="NCBI Taxonomy" id="1121884"/>
    <lineage>
        <taxon>Bacteria</taxon>
        <taxon>Pseudomonadati</taxon>
        <taxon>Bacteroidota</taxon>
        <taxon>Chitinophagia</taxon>
        <taxon>Chitinophagales</taxon>
        <taxon>Chitinophagaceae</taxon>
        <taxon>Flavisolibacter</taxon>
    </lineage>
</organism>
<evidence type="ECO:0000259" key="10">
    <source>
        <dbReference type="Pfam" id="PF07715"/>
    </source>
</evidence>
<dbReference type="PANTHER" id="PTHR30069">
    <property type="entry name" value="TONB-DEPENDENT OUTER MEMBRANE RECEPTOR"/>
    <property type="match status" value="1"/>
</dbReference>
<comment type="similarity">
    <text evidence="8">Belongs to the TonB-dependent receptor family.</text>
</comment>
<dbReference type="InterPro" id="IPR023997">
    <property type="entry name" value="TonB-dep_OMP_SusC/RagA_CS"/>
</dbReference>
<dbReference type="Pfam" id="PF13715">
    <property type="entry name" value="CarbopepD_reg_2"/>
    <property type="match status" value="1"/>
</dbReference>
<dbReference type="GO" id="GO:0009279">
    <property type="term" value="C:cell outer membrane"/>
    <property type="evidence" value="ECO:0007669"/>
    <property type="project" value="UniProtKB-SubCell"/>
</dbReference>
<dbReference type="NCBIfam" id="TIGR04057">
    <property type="entry name" value="SusC_RagA_signa"/>
    <property type="match status" value="1"/>
</dbReference>
<name>A0A1M4SJY4_9BACT</name>
<dbReference type="GO" id="GO:0015344">
    <property type="term" value="F:siderophore uptake transmembrane transporter activity"/>
    <property type="evidence" value="ECO:0007669"/>
    <property type="project" value="TreeGrafter"/>
</dbReference>
<reference evidence="11 12" key="1">
    <citation type="submission" date="2016-11" db="EMBL/GenBank/DDBJ databases">
        <authorList>
            <person name="Jaros S."/>
            <person name="Januszkiewicz K."/>
            <person name="Wedrychowicz H."/>
        </authorList>
    </citation>
    <scope>NUCLEOTIDE SEQUENCE [LARGE SCALE GENOMIC DNA]</scope>
    <source>
        <strain evidence="11 12">DSM 18119</strain>
    </source>
</reference>
<dbReference type="SUPFAM" id="SSF49464">
    <property type="entry name" value="Carboxypeptidase regulatory domain-like"/>
    <property type="match status" value="1"/>
</dbReference>
<evidence type="ECO:0000313" key="12">
    <source>
        <dbReference type="Proteomes" id="UP000184048"/>
    </source>
</evidence>
<dbReference type="EMBL" id="FQUU01000001">
    <property type="protein sequence ID" value="SHE32511.1"/>
    <property type="molecule type" value="Genomic_DNA"/>
</dbReference>
<keyword evidence="2 8" id="KW-0813">Transport</keyword>
<dbReference type="NCBIfam" id="TIGR04056">
    <property type="entry name" value="OMP_RagA_SusC"/>
    <property type="match status" value="1"/>
</dbReference>
<comment type="subcellular location">
    <subcellularLocation>
        <location evidence="1 8">Cell outer membrane</location>
        <topology evidence="1 8">Multi-pass membrane protein</topology>
    </subcellularLocation>
</comment>
<dbReference type="PROSITE" id="PS52016">
    <property type="entry name" value="TONB_DEPENDENT_REC_3"/>
    <property type="match status" value="1"/>
</dbReference>
<keyword evidence="3 8" id="KW-1134">Transmembrane beta strand</keyword>
<feature type="signal peptide" evidence="9">
    <location>
        <begin position="1"/>
        <end position="21"/>
    </location>
</feature>
<evidence type="ECO:0000313" key="11">
    <source>
        <dbReference type="EMBL" id="SHE32511.1"/>
    </source>
</evidence>
<proteinExistence type="inferred from homology"/>
<dbReference type="Proteomes" id="UP000184048">
    <property type="component" value="Unassembled WGS sequence"/>
</dbReference>
<dbReference type="InterPro" id="IPR036942">
    <property type="entry name" value="Beta-barrel_TonB_sf"/>
</dbReference>
<evidence type="ECO:0000256" key="2">
    <source>
        <dbReference type="ARBA" id="ARBA00022448"/>
    </source>
</evidence>
<dbReference type="OrthoDB" id="899266at2"/>
<dbReference type="PANTHER" id="PTHR30069:SF29">
    <property type="entry name" value="HEMOGLOBIN AND HEMOGLOBIN-HAPTOGLOBIN-BINDING PROTEIN 1-RELATED"/>
    <property type="match status" value="1"/>
</dbReference>
<sequence>MKKAVTAFLFLLLLYGHAAFAQSEIKGTVRDEKGPLQGVSVILKHTTRGVTTDVLGNFSIRANSRDTLVFTYTGFAPQEVVVGDQSYYSVTLSGNARALEDVVVVGYGTRRKQFLTGSVSTVNAEVFQSRPITNAFAALQGEVPGTYIQRYSGQPGSEDFNLNVRGASSINGAASPLVLIDGIEGNLNLLNPSDIESISVLKDAQASIYGARGAGGVFLVTTKRGKSGSTKITYNNNFAITKMSGMMESPTTYQFAIMENEANIHNGAAPMYTPELLQKILNNDPNPIPHPIYGGWMLFFTSTDWIKELLENGKQQRHAISVSGSSPNSSYYLSGSYSDQRGVVKYANDNNKLYNLRMNYDYNLTKGIRLESKLSFDHQHRSDIAGVGNWVIGEAIFGMPNHPVYTKDGKFFAQGGWSNAVAFAKEAPTSSYNTRNINANFKLIADIVSGLKLNVQAGTNYTAKNSTDMGKPVPLYQWDGTLAYYSIANPGQSWLEEQNGTVNYQNYNSYLQYNKKFAGRHDIDFMVGGSYEKNELKNTTAGRYNIVSDNVWDLNLGVGDMYSKGGANHWAIGSYFSRLGYVLDDKYMLEANLRFDGSSRFQLSDKRWGMFPGVSVGWRLSKESFMQDISWINELKLRGSYGKVGNQDGIGLYDFIQQINLGGVYPFGAGRQDPAATLQGMVAYNRTWETVVNKNVGVDATLLRNKITFSFDYFNKINNDMLINVTYPSMLGATPPSSNAGELKTWGFETSLGWKDNVGDFQYSARVILSDAENKLVNLGGANTYTLGMNNTREGYPINSYFAYVFDGIIRTQKELDDYKKLEGVPSGIGIGDARFKDLNGDGKISLYSDKAGTDGDVTYVGNTAPRYSYGINLGAKYKGFDFGVFFQGVGKRTLFRVGEYSMPWSDWWRQPPAFYYGKTWNEDRPNAEYPRLSFGDIRWWNYQPSTMQKINAAYVRLKNLQLGYSLPANLIRKVALTNARIYVSGQDLWEKHHVLGGWDTESADWGGNYPFQRYYSFGIDITF</sequence>
<keyword evidence="7 8" id="KW-0998">Cell outer membrane</keyword>
<dbReference type="InterPro" id="IPR023996">
    <property type="entry name" value="TonB-dep_OMP_SusC/RagA"/>
</dbReference>
<dbReference type="Pfam" id="PF07715">
    <property type="entry name" value="Plug"/>
    <property type="match status" value="1"/>
</dbReference>
<evidence type="ECO:0000256" key="5">
    <source>
        <dbReference type="ARBA" id="ARBA00022729"/>
    </source>
</evidence>
<keyword evidence="6 8" id="KW-0472">Membrane</keyword>
<evidence type="ECO:0000256" key="3">
    <source>
        <dbReference type="ARBA" id="ARBA00022452"/>
    </source>
</evidence>
<dbReference type="Gene3D" id="2.170.130.10">
    <property type="entry name" value="TonB-dependent receptor, plug domain"/>
    <property type="match status" value="1"/>
</dbReference>
<dbReference type="InterPro" id="IPR039426">
    <property type="entry name" value="TonB-dep_rcpt-like"/>
</dbReference>
<evidence type="ECO:0000256" key="1">
    <source>
        <dbReference type="ARBA" id="ARBA00004571"/>
    </source>
</evidence>
<accession>A0A1M4SJY4</accession>
<protein>
    <submittedName>
        <fullName evidence="11">TonB-linked outer membrane protein, SusC/RagA family</fullName>
    </submittedName>
</protein>
<dbReference type="Gene3D" id="2.40.170.20">
    <property type="entry name" value="TonB-dependent receptor, beta-barrel domain"/>
    <property type="match status" value="1"/>
</dbReference>
<dbReference type="InterPro" id="IPR008969">
    <property type="entry name" value="CarboxyPept-like_regulatory"/>
</dbReference>
<dbReference type="Gene3D" id="2.60.40.1120">
    <property type="entry name" value="Carboxypeptidase-like, regulatory domain"/>
    <property type="match status" value="1"/>
</dbReference>
<evidence type="ECO:0000256" key="7">
    <source>
        <dbReference type="ARBA" id="ARBA00023237"/>
    </source>
</evidence>
<keyword evidence="5 9" id="KW-0732">Signal</keyword>